<reference evidence="2" key="1">
    <citation type="submission" date="2013-06" db="EMBL/GenBank/DDBJ databases">
        <authorList>
            <person name="Zhao Q."/>
        </authorList>
    </citation>
    <scope>NUCLEOTIDE SEQUENCE</scope>
    <source>
        <strain evidence="2">cv. W1943</strain>
    </source>
</reference>
<protein>
    <submittedName>
        <fullName evidence="1">Uncharacterized protein</fullName>
    </submittedName>
</protein>
<accession>A0A0E0NS00</accession>
<reference evidence="1" key="2">
    <citation type="submission" date="2015-06" db="UniProtKB">
        <authorList>
            <consortium name="EnsemblPlants"/>
        </authorList>
    </citation>
    <scope>IDENTIFICATION</scope>
</reference>
<dbReference type="Gramene" id="ORUFI03G09530.1">
    <property type="protein sequence ID" value="ORUFI03G09530.1"/>
    <property type="gene ID" value="ORUFI03G09530"/>
</dbReference>
<organism evidence="1 2">
    <name type="scientific">Oryza rufipogon</name>
    <name type="common">Brownbeard rice</name>
    <name type="synonym">Asian wild rice</name>
    <dbReference type="NCBI Taxonomy" id="4529"/>
    <lineage>
        <taxon>Eukaryota</taxon>
        <taxon>Viridiplantae</taxon>
        <taxon>Streptophyta</taxon>
        <taxon>Embryophyta</taxon>
        <taxon>Tracheophyta</taxon>
        <taxon>Spermatophyta</taxon>
        <taxon>Magnoliopsida</taxon>
        <taxon>Liliopsida</taxon>
        <taxon>Poales</taxon>
        <taxon>Poaceae</taxon>
        <taxon>BOP clade</taxon>
        <taxon>Oryzoideae</taxon>
        <taxon>Oryzeae</taxon>
        <taxon>Oryzinae</taxon>
        <taxon>Oryza</taxon>
    </lineage>
</organism>
<sequence length="178" mass="20226">MPRLTVAERLKDRPPSPLPPLHWTNRTKLYSYGGMAPLSKLPSRAPEGLPAIVSLLPYCREKILHLRGEVRKGREREESLIDYLMIRQSALSGESALHCSFQGETSTVIMETEATVDSTTLQFPERTKHSKRIAHEKDNEIIETEALTKARWEHSVLMSHLRYEDQACVAYVCSLPSN</sequence>
<dbReference type="HOGENOM" id="CLU_1655028_0_0_1"/>
<dbReference type="AlphaFoldDB" id="A0A0E0NS00"/>
<evidence type="ECO:0000313" key="1">
    <source>
        <dbReference type="EnsemblPlants" id="ORUFI03G09530.1"/>
    </source>
</evidence>
<evidence type="ECO:0000313" key="2">
    <source>
        <dbReference type="Proteomes" id="UP000008022"/>
    </source>
</evidence>
<dbReference type="Proteomes" id="UP000008022">
    <property type="component" value="Unassembled WGS sequence"/>
</dbReference>
<keyword evidence="2" id="KW-1185">Reference proteome</keyword>
<dbReference type="EnsemblPlants" id="ORUFI03G09530.1">
    <property type="protein sequence ID" value="ORUFI03G09530.1"/>
    <property type="gene ID" value="ORUFI03G09530"/>
</dbReference>
<name>A0A0E0NS00_ORYRU</name>
<proteinExistence type="predicted"/>